<dbReference type="GO" id="GO:0003677">
    <property type="term" value="F:DNA binding"/>
    <property type="evidence" value="ECO:0007669"/>
    <property type="project" value="UniProtKB-KW"/>
</dbReference>
<keyword evidence="4" id="KW-0804">Transcription</keyword>
<feature type="domain" description="HTH crp-type" evidence="6">
    <location>
        <begin position="169"/>
        <end position="242"/>
    </location>
</feature>
<evidence type="ECO:0000259" key="6">
    <source>
        <dbReference type="PROSITE" id="PS51063"/>
    </source>
</evidence>
<dbReference type="Gene3D" id="2.60.120.10">
    <property type="entry name" value="Jelly Rolls"/>
    <property type="match status" value="1"/>
</dbReference>
<evidence type="ECO:0000313" key="8">
    <source>
        <dbReference type="Proteomes" id="UP000316330"/>
    </source>
</evidence>
<proteinExistence type="predicted"/>
<name>A0A559JMU1_9BACL</name>
<protein>
    <submittedName>
        <fullName evidence="7">Crp/Fnr family transcriptional regulator</fullName>
    </submittedName>
</protein>
<dbReference type="SUPFAM" id="SSF46785">
    <property type="entry name" value="Winged helix' DNA-binding domain"/>
    <property type="match status" value="1"/>
</dbReference>
<keyword evidence="3" id="KW-0010">Activator</keyword>
<dbReference type="InterPro" id="IPR018335">
    <property type="entry name" value="Tscrpt_reg_HTH_Crp-type_CS"/>
</dbReference>
<dbReference type="GO" id="GO:0005829">
    <property type="term" value="C:cytosol"/>
    <property type="evidence" value="ECO:0007669"/>
    <property type="project" value="TreeGrafter"/>
</dbReference>
<keyword evidence="2" id="KW-0238">DNA-binding</keyword>
<dbReference type="InterPro" id="IPR050397">
    <property type="entry name" value="Env_Response_Regulators"/>
</dbReference>
<dbReference type="InterPro" id="IPR036390">
    <property type="entry name" value="WH_DNA-bd_sf"/>
</dbReference>
<accession>A0A559JMU1</accession>
<dbReference type="CDD" id="cd00092">
    <property type="entry name" value="HTH_CRP"/>
    <property type="match status" value="1"/>
</dbReference>
<evidence type="ECO:0000313" key="7">
    <source>
        <dbReference type="EMBL" id="TVY01204.1"/>
    </source>
</evidence>
<dbReference type="SUPFAM" id="SSF51206">
    <property type="entry name" value="cAMP-binding domain-like"/>
    <property type="match status" value="1"/>
</dbReference>
<sequence>MDLTERKGMATMCTNCLVNVAEREGMYQQNTGNKGVASFCTPQQFKRLDNVMVPMRAAAGGFLFWEGDETEHFYYIRSGRVKLRKSTEEGKEYILSILQAGDLICEFGGSALQYGFTAEVTENAEIGVICRQDLEALIRQDGEFAFNFMNWLAYEHRVTQSKFRDLLLFGKPGALASTLIRLSNSFGVMEAYGIRIDMKLTHAELADFIGATRESVNRMLNEFKEKEILDFRYGKIIIRSIKALQSICHCNSCPTCPKEICRI</sequence>
<evidence type="ECO:0000256" key="3">
    <source>
        <dbReference type="ARBA" id="ARBA00023159"/>
    </source>
</evidence>
<dbReference type="PROSITE" id="PS00042">
    <property type="entry name" value="HTH_CRP_1"/>
    <property type="match status" value="1"/>
</dbReference>
<keyword evidence="1" id="KW-0805">Transcription regulation</keyword>
<feature type="domain" description="Cyclic nucleotide-binding" evidence="5">
    <location>
        <begin position="36"/>
        <end position="108"/>
    </location>
</feature>
<dbReference type="OrthoDB" id="9810708at2"/>
<dbReference type="PRINTS" id="PR00034">
    <property type="entry name" value="HTHCRP"/>
</dbReference>
<evidence type="ECO:0000256" key="1">
    <source>
        <dbReference type="ARBA" id="ARBA00023015"/>
    </source>
</evidence>
<dbReference type="PANTHER" id="PTHR24567:SF74">
    <property type="entry name" value="HTH-TYPE TRANSCRIPTIONAL REGULATOR ARCR"/>
    <property type="match status" value="1"/>
</dbReference>
<comment type="caution">
    <text evidence="7">The sequence shown here is derived from an EMBL/GenBank/DDBJ whole genome shotgun (WGS) entry which is preliminary data.</text>
</comment>
<dbReference type="Proteomes" id="UP000316330">
    <property type="component" value="Unassembled WGS sequence"/>
</dbReference>
<dbReference type="Pfam" id="PF00027">
    <property type="entry name" value="cNMP_binding"/>
    <property type="match status" value="1"/>
</dbReference>
<dbReference type="Pfam" id="PF13545">
    <property type="entry name" value="HTH_Crp_2"/>
    <property type="match status" value="1"/>
</dbReference>
<dbReference type="Gene3D" id="1.10.10.10">
    <property type="entry name" value="Winged helix-like DNA-binding domain superfamily/Winged helix DNA-binding domain"/>
    <property type="match status" value="1"/>
</dbReference>
<dbReference type="InterPro" id="IPR014710">
    <property type="entry name" value="RmlC-like_jellyroll"/>
</dbReference>
<evidence type="ECO:0000259" key="5">
    <source>
        <dbReference type="PROSITE" id="PS50042"/>
    </source>
</evidence>
<evidence type="ECO:0000256" key="4">
    <source>
        <dbReference type="ARBA" id="ARBA00023163"/>
    </source>
</evidence>
<dbReference type="SMART" id="SM00419">
    <property type="entry name" value="HTH_CRP"/>
    <property type="match status" value="1"/>
</dbReference>
<dbReference type="InterPro" id="IPR000595">
    <property type="entry name" value="cNMP-bd_dom"/>
</dbReference>
<dbReference type="InterPro" id="IPR036388">
    <property type="entry name" value="WH-like_DNA-bd_sf"/>
</dbReference>
<gene>
    <name evidence="7" type="ORF">FPZ45_08630</name>
</gene>
<dbReference type="GO" id="GO:0003700">
    <property type="term" value="F:DNA-binding transcription factor activity"/>
    <property type="evidence" value="ECO:0007669"/>
    <property type="project" value="InterPro"/>
</dbReference>
<keyword evidence="8" id="KW-1185">Reference proteome</keyword>
<dbReference type="EMBL" id="VNJJ01000004">
    <property type="protein sequence ID" value="TVY01204.1"/>
    <property type="molecule type" value="Genomic_DNA"/>
</dbReference>
<dbReference type="InterPro" id="IPR018490">
    <property type="entry name" value="cNMP-bd_dom_sf"/>
</dbReference>
<dbReference type="PROSITE" id="PS51063">
    <property type="entry name" value="HTH_CRP_2"/>
    <property type="match status" value="1"/>
</dbReference>
<dbReference type="PROSITE" id="PS50042">
    <property type="entry name" value="CNMP_BINDING_3"/>
    <property type="match status" value="1"/>
</dbReference>
<dbReference type="SMART" id="SM00100">
    <property type="entry name" value="cNMP"/>
    <property type="match status" value="1"/>
</dbReference>
<dbReference type="InterPro" id="IPR012318">
    <property type="entry name" value="HTH_CRP"/>
</dbReference>
<dbReference type="AlphaFoldDB" id="A0A559JMU1"/>
<dbReference type="PANTHER" id="PTHR24567">
    <property type="entry name" value="CRP FAMILY TRANSCRIPTIONAL REGULATORY PROTEIN"/>
    <property type="match status" value="1"/>
</dbReference>
<evidence type="ECO:0000256" key="2">
    <source>
        <dbReference type="ARBA" id="ARBA00023125"/>
    </source>
</evidence>
<reference evidence="7 8" key="1">
    <citation type="submission" date="2019-07" db="EMBL/GenBank/DDBJ databases">
        <authorList>
            <person name="Kim J."/>
        </authorList>
    </citation>
    <scope>NUCLEOTIDE SEQUENCE [LARGE SCALE GENOMIC DNA]</scope>
    <source>
        <strain evidence="7 8">G13</strain>
    </source>
</reference>
<organism evidence="7 8">
    <name type="scientific">Cohnella terricola</name>
    <dbReference type="NCBI Taxonomy" id="1289167"/>
    <lineage>
        <taxon>Bacteria</taxon>
        <taxon>Bacillati</taxon>
        <taxon>Bacillota</taxon>
        <taxon>Bacilli</taxon>
        <taxon>Bacillales</taxon>
        <taxon>Paenibacillaceae</taxon>
        <taxon>Cohnella</taxon>
    </lineage>
</organism>
<dbReference type="CDD" id="cd00038">
    <property type="entry name" value="CAP_ED"/>
    <property type="match status" value="1"/>
</dbReference>